<feature type="non-terminal residue" evidence="2">
    <location>
        <position position="195"/>
    </location>
</feature>
<feature type="region of interest" description="Disordered" evidence="1">
    <location>
        <begin position="122"/>
        <end position="144"/>
    </location>
</feature>
<dbReference type="AlphaFoldDB" id="X0XUI5"/>
<proteinExistence type="predicted"/>
<evidence type="ECO:0000256" key="1">
    <source>
        <dbReference type="SAM" id="MobiDB-lite"/>
    </source>
</evidence>
<name>X0XUI5_9ZZZZ</name>
<gene>
    <name evidence="2" type="ORF">S01H1_71405</name>
</gene>
<sequence length="195" mass="21736">MTNEATFTATRRGDGVIAGPMREPRNLEQALKGSIHDDQMAQKLGLRGGTVAGSLHMEQFPPLLTHLFGRRWWQTGGISLYFRYATTDREKVQCFAREPGANSATQEDLKTEIWIDHESGQRVAEGTASVGKPDMQSPLRERLGRVPTPSDLRILSDLEAGQQCDPRPARAPLDRLKERLSVIVEPLPDYEEGSK</sequence>
<organism evidence="2">
    <name type="scientific">marine sediment metagenome</name>
    <dbReference type="NCBI Taxonomy" id="412755"/>
    <lineage>
        <taxon>unclassified sequences</taxon>
        <taxon>metagenomes</taxon>
        <taxon>ecological metagenomes</taxon>
    </lineage>
</organism>
<reference evidence="2" key="1">
    <citation type="journal article" date="2014" name="Front. Microbiol.">
        <title>High frequency of phylogenetically diverse reductive dehalogenase-homologous genes in deep subseafloor sedimentary metagenomes.</title>
        <authorList>
            <person name="Kawai M."/>
            <person name="Futagami T."/>
            <person name="Toyoda A."/>
            <person name="Takaki Y."/>
            <person name="Nishi S."/>
            <person name="Hori S."/>
            <person name="Arai W."/>
            <person name="Tsubouchi T."/>
            <person name="Morono Y."/>
            <person name="Uchiyama I."/>
            <person name="Ito T."/>
            <person name="Fujiyama A."/>
            <person name="Inagaki F."/>
            <person name="Takami H."/>
        </authorList>
    </citation>
    <scope>NUCLEOTIDE SEQUENCE</scope>
    <source>
        <strain evidence="2">Expedition CK06-06</strain>
    </source>
</reference>
<evidence type="ECO:0000313" key="2">
    <source>
        <dbReference type="EMBL" id="GAG28466.1"/>
    </source>
</evidence>
<dbReference type="EMBL" id="BARS01047546">
    <property type="protein sequence ID" value="GAG28466.1"/>
    <property type="molecule type" value="Genomic_DNA"/>
</dbReference>
<accession>X0XUI5</accession>
<protein>
    <submittedName>
        <fullName evidence="2">Uncharacterized protein</fullName>
    </submittedName>
</protein>
<comment type="caution">
    <text evidence="2">The sequence shown here is derived from an EMBL/GenBank/DDBJ whole genome shotgun (WGS) entry which is preliminary data.</text>
</comment>